<reference evidence="1" key="1">
    <citation type="journal article" date="2021" name="mSystems">
        <title>Bacteria and Archaea Synergistically Convert Glycine Betaine to Biogenic Methane in the Formosa Cold Seep of the South China Sea.</title>
        <authorList>
            <person name="Li L."/>
            <person name="Zhang W."/>
            <person name="Zhang S."/>
            <person name="Song L."/>
            <person name="Sun Q."/>
            <person name="Zhang H."/>
            <person name="Xiang H."/>
            <person name="Dong X."/>
        </authorList>
    </citation>
    <scope>NUCLEOTIDE SEQUENCE</scope>
    <source>
        <strain evidence="1">ZWT</strain>
    </source>
</reference>
<name>A0A9J6P4Z0_9CLOT</name>
<sequence length="180" mass="20805">MDKIILKNFAEGLLKDKKRDILHGIDHSDRMLKAVDMISANYTYDNDILMAGAYFHGGIHYGEEPIRRWLTSRGYNDKSIDKIIKVTWESQNKSIPETIEGKLLHDSHTIEGGKAFFILKPLLVGTVIGQTLEETIEFIENNIFTNEECYLPESKALIRENHEYAREFIGYLKSEIEINR</sequence>
<protein>
    <recommendedName>
        <fullName evidence="3">HD domain-containing protein</fullName>
    </recommendedName>
</protein>
<dbReference type="RefSeq" id="WP_250860261.1">
    <property type="nucleotide sequence ID" value="NZ_JAGSOJ010000003.1"/>
</dbReference>
<proteinExistence type="predicted"/>
<evidence type="ECO:0008006" key="3">
    <source>
        <dbReference type="Google" id="ProtNLM"/>
    </source>
</evidence>
<reference evidence="1" key="2">
    <citation type="submission" date="2021-04" db="EMBL/GenBank/DDBJ databases">
        <authorList>
            <person name="Dong X."/>
        </authorList>
    </citation>
    <scope>NUCLEOTIDE SEQUENCE</scope>
    <source>
        <strain evidence="1">ZWT</strain>
    </source>
</reference>
<dbReference type="SUPFAM" id="SSF109604">
    <property type="entry name" value="HD-domain/PDEase-like"/>
    <property type="match status" value="1"/>
</dbReference>
<dbReference type="EMBL" id="JAGSOJ010000003">
    <property type="protein sequence ID" value="MCM1991153.1"/>
    <property type="molecule type" value="Genomic_DNA"/>
</dbReference>
<evidence type="ECO:0000313" key="1">
    <source>
        <dbReference type="EMBL" id="MCM1991153.1"/>
    </source>
</evidence>
<dbReference type="Gene3D" id="1.10.3210.10">
    <property type="entry name" value="Hypothetical protein af1432"/>
    <property type="match status" value="1"/>
</dbReference>
<evidence type="ECO:0000313" key="2">
    <source>
        <dbReference type="Proteomes" id="UP001056429"/>
    </source>
</evidence>
<organism evidence="1 2">
    <name type="scientific">Oceanirhabdus seepicola</name>
    <dbReference type="NCBI Taxonomy" id="2828781"/>
    <lineage>
        <taxon>Bacteria</taxon>
        <taxon>Bacillati</taxon>
        <taxon>Bacillota</taxon>
        <taxon>Clostridia</taxon>
        <taxon>Eubacteriales</taxon>
        <taxon>Clostridiaceae</taxon>
        <taxon>Oceanirhabdus</taxon>
    </lineage>
</organism>
<keyword evidence="2" id="KW-1185">Reference proteome</keyword>
<gene>
    <name evidence="1" type="ORF">KDK92_15575</name>
</gene>
<comment type="caution">
    <text evidence="1">The sequence shown here is derived from an EMBL/GenBank/DDBJ whole genome shotgun (WGS) entry which is preliminary data.</text>
</comment>
<accession>A0A9J6P4Z0</accession>
<dbReference type="Proteomes" id="UP001056429">
    <property type="component" value="Unassembled WGS sequence"/>
</dbReference>
<dbReference type="AlphaFoldDB" id="A0A9J6P4Z0"/>